<dbReference type="InParanoid" id="D8RL41"/>
<dbReference type="SMART" id="SM01114">
    <property type="entry name" value="CXC"/>
    <property type="match status" value="2"/>
</dbReference>
<accession>D8RL41</accession>
<dbReference type="GO" id="GO:0005634">
    <property type="term" value="C:nucleus"/>
    <property type="evidence" value="ECO:0007669"/>
    <property type="project" value="UniProtKB-SubCell"/>
</dbReference>
<dbReference type="KEGG" id="smo:SELMODRAFT_37438"/>
<dbReference type="STRING" id="88036.D8RL41"/>
<dbReference type="EMBL" id="GL377583">
    <property type="protein sequence ID" value="EFJ27065.1"/>
    <property type="molecule type" value="Genomic_DNA"/>
</dbReference>
<dbReference type="PROSITE" id="PS51634">
    <property type="entry name" value="CRC"/>
    <property type="match status" value="1"/>
</dbReference>
<evidence type="ECO:0000259" key="4">
    <source>
        <dbReference type="PROSITE" id="PS51634"/>
    </source>
</evidence>
<feature type="non-terminal residue" evidence="6">
    <location>
        <position position="116"/>
    </location>
</feature>
<protein>
    <recommendedName>
        <fullName evidence="4">CRC domain-containing protein</fullName>
    </recommendedName>
</protein>
<dbReference type="Proteomes" id="UP000001514">
    <property type="component" value="Unassembled WGS sequence"/>
</dbReference>
<dbReference type="InterPro" id="IPR028307">
    <property type="entry name" value="Lin-54_fam"/>
</dbReference>
<organism evidence="7">
    <name type="scientific">Selaginella moellendorffii</name>
    <name type="common">Spikemoss</name>
    <dbReference type="NCBI Taxonomy" id="88036"/>
    <lineage>
        <taxon>Eukaryota</taxon>
        <taxon>Viridiplantae</taxon>
        <taxon>Streptophyta</taxon>
        <taxon>Embryophyta</taxon>
        <taxon>Tracheophyta</taxon>
        <taxon>Lycopodiopsida</taxon>
        <taxon>Selaginellales</taxon>
        <taxon>Selaginellaceae</taxon>
        <taxon>Selaginella</taxon>
    </lineage>
</organism>
<comment type="similarity">
    <text evidence="2">Belongs to the lin-54 family.</text>
</comment>
<proteinExistence type="inferred from homology"/>
<keyword evidence="7" id="KW-1185">Reference proteome</keyword>
<dbReference type="InterPro" id="IPR005172">
    <property type="entry name" value="CRC"/>
</dbReference>
<dbReference type="PANTHER" id="PTHR12446:SF34">
    <property type="entry name" value="PROTEIN LIN-54 HOMOLOG"/>
    <property type="match status" value="1"/>
</dbReference>
<dbReference type="PANTHER" id="PTHR12446">
    <property type="entry name" value="TESMIN/TSO1-RELATED"/>
    <property type="match status" value="1"/>
</dbReference>
<sequence>YCECFASGVYCDGCNCLNCWNNSENEKVRQEAVELALERNPNAFRPKIGSKSVSVSDFLICVFSLIQELVREPQATVARHNKGCQCKKSGCLKKYCECFQANILCSENCRCVDCRN</sequence>
<evidence type="ECO:0000256" key="3">
    <source>
        <dbReference type="ARBA" id="ARBA00023242"/>
    </source>
</evidence>
<dbReference type="eggNOG" id="KOG1171">
    <property type="taxonomic scope" value="Eukaryota"/>
</dbReference>
<dbReference type="Gramene" id="EFJ27065">
    <property type="protein sequence ID" value="EFJ27065"/>
    <property type="gene ID" value="SELMODRAFT_37441"/>
</dbReference>
<evidence type="ECO:0000256" key="1">
    <source>
        <dbReference type="ARBA" id="ARBA00004123"/>
    </source>
</evidence>
<dbReference type="OMA" id="NDEHAHE"/>
<dbReference type="HOGENOM" id="CLU_121159_0_0_1"/>
<name>D8RL41_SELML</name>
<dbReference type="InterPro" id="IPR033467">
    <property type="entry name" value="Tesmin/TSO1-like_CXC"/>
</dbReference>
<keyword evidence="3" id="KW-0539">Nucleus</keyword>
<gene>
    <name evidence="5" type="ORF">SELMODRAFT_37438</name>
    <name evidence="6" type="ORF">SELMODRAFT_37441</name>
</gene>
<dbReference type="EMBL" id="GL377599">
    <property type="protein sequence ID" value="EFJ21472.1"/>
    <property type="molecule type" value="Genomic_DNA"/>
</dbReference>
<evidence type="ECO:0000313" key="5">
    <source>
        <dbReference type="EMBL" id="EFJ21472.1"/>
    </source>
</evidence>
<dbReference type="Gramene" id="EFJ21472">
    <property type="protein sequence ID" value="EFJ21472"/>
    <property type="gene ID" value="SELMODRAFT_37438"/>
</dbReference>
<dbReference type="KEGG" id="smo:SELMODRAFT_37441"/>
<evidence type="ECO:0000256" key="2">
    <source>
        <dbReference type="ARBA" id="ARBA00007267"/>
    </source>
</evidence>
<dbReference type="Pfam" id="PF03638">
    <property type="entry name" value="TCR"/>
    <property type="match status" value="1"/>
</dbReference>
<feature type="domain" description="CRC" evidence="4">
    <location>
        <begin position="1"/>
        <end position="116"/>
    </location>
</feature>
<dbReference type="AlphaFoldDB" id="D8RL41"/>
<evidence type="ECO:0000313" key="6">
    <source>
        <dbReference type="EMBL" id="EFJ27065.1"/>
    </source>
</evidence>
<evidence type="ECO:0000313" key="7">
    <source>
        <dbReference type="Proteomes" id="UP000001514"/>
    </source>
</evidence>
<reference evidence="6 7" key="1">
    <citation type="journal article" date="2011" name="Science">
        <title>The Selaginella genome identifies genetic changes associated with the evolution of vascular plants.</title>
        <authorList>
            <person name="Banks J.A."/>
            <person name="Nishiyama T."/>
            <person name="Hasebe M."/>
            <person name="Bowman J.L."/>
            <person name="Gribskov M."/>
            <person name="dePamphilis C."/>
            <person name="Albert V.A."/>
            <person name="Aono N."/>
            <person name="Aoyama T."/>
            <person name="Ambrose B.A."/>
            <person name="Ashton N.W."/>
            <person name="Axtell M.J."/>
            <person name="Barker E."/>
            <person name="Barker M.S."/>
            <person name="Bennetzen J.L."/>
            <person name="Bonawitz N.D."/>
            <person name="Chapple C."/>
            <person name="Cheng C."/>
            <person name="Correa L.G."/>
            <person name="Dacre M."/>
            <person name="DeBarry J."/>
            <person name="Dreyer I."/>
            <person name="Elias M."/>
            <person name="Engstrom E.M."/>
            <person name="Estelle M."/>
            <person name="Feng L."/>
            <person name="Finet C."/>
            <person name="Floyd S.K."/>
            <person name="Frommer W.B."/>
            <person name="Fujita T."/>
            <person name="Gramzow L."/>
            <person name="Gutensohn M."/>
            <person name="Harholt J."/>
            <person name="Hattori M."/>
            <person name="Heyl A."/>
            <person name="Hirai T."/>
            <person name="Hiwatashi Y."/>
            <person name="Ishikawa M."/>
            <person name="Iwata M."/>
            <person name="Karol K.G."/>
            <person name="Koehler B."/>
            <person name="Kolukisaoglu U."/>
            <person name="Kubo M."/>
            <person name="Kurata T."/>
            <person name="Lalonde S."/>
            <person name="Li K."/>
            <person name="Li Y."/>
            <person name="Litt A."/>
            <person name="Lyons E."/>
            <person name="Manning G."/>
            <person name="Maruyama T."/>
            <person name="Michael T.P."/>
            <person name="Mikami K."/>
            <person name="Miyazaki S."/>
            <person name="Morinaga S."/>
            <person name="Murata T."/>
            <person name="Mueller-Roeber B."/>
            <person name="Nelson D.R."/>
            <person name="Obara M."/>
            <person name="Oguri Y."/>
            <person name="Olmstead R.G."/>
            <person name="Onodera N."/>
            <person name="Petersen B.L."/>
            <person name="Pils B."/>
            <person name="Prigge M."/>
            <person name="Rensing S.A."/>
            <person name="Riano-Pachon D.M."/>
            <person name="Roberts A.W."/>
            <person name="Sato Y."/>
            <person name="Scheller H.V."/>
            <person name="Schulz B."/>
            <person name="Schulz C."/>
            <person name="Shakirov E.V."/>
            <person name="Shibagaki N."/>
            <person name="Shinohara N."/>
            <person name="Shippen D.E."/>
            <person name="Soerensen I."/>
            <person name="Sotooka R."/>
            <person name="Sugimoto N."/>
            <person name="Sugita M."/>
            <person name="Sumikawa N."/>
            <person name="Tanurdzic M."/>
            <person name="Theissen G."/>
            <person name="Ulvskov P."/>
            <person name="Wakazuki S."/>
            <person name="Weng J.K."/>
            <person name="Willats W.W."/>
            <person name="Wipf D."/>
            <person name="Wolf P.G."/>
            <person name="Yang L."/>
            <person name="Zimmer A.D."/>
            <person name="Zhu Q."/>
            <person name="Mitros T."/>
            <person name="Hellsten U."/>
            <person name="Loque D."/>
            <person name="Otillar R."/>
            <person name="Salamov A."/>
            <person name="Schmutz J."/>
            <person name="Shapiro H."/>
            <person name="Lindquist E."/>
            <person name="Lucas S."/>
            <person name="Rokhsar D."/>
            <person name="Grigoriev I.V."/>
        </authorList>
    </citation>
    <scope>NUCLEOTIDE SEQUENCE [LARGE SCALE GENOMIC DNA]</scope>
</reference>
<feature type="non-terminal residue" evidence="6">
    <location>
        <position position="1"/>
    </location>
</feature>
<comment type="subcellular location">
    <subcellularLocation>
        <location evidence="1">Nucleus</location>
    </subcellularLocation>
</comment>